<evidence type="ECO:0000256" key="1">
    <source>
        <dbReference type="SAM" id="MobiDB-lite"/>
    </source>
</evidence>
<name>A0A0F9K3X4_9ZZZZ</name>
<feature type="region of interest" description="Disordered" evidence="1">
    <location>
        <begin position="239"/>
        <end position="282"/>
    </location>
</feature>
<comment type="caution">
    <text evidence="2">The sequence shown here is derived from an EMBL/GenBank/DDBJ whole genome shotgun (WGS) entry which is preliminary data.</text>
</comment>
<sequence>MADRDIVEVEIVEEDTLETESMVPALVSPQPAMGQVMSLAESRAQVNHIQHLMRMVMIEDTHYGVIPGCKKPSLLKPGAEKLGLVFRLGCRLRIKRRDMENNHREHTVICELFHIPTGQFVGEGIGSCSTLEKKYRYRTGGLQCPNCGERTIKQSQYGDKGWYCYAAIGGCNDKFKRGNKMIERQDYQGKIENPDIADCWNTVLKMAKKRAQVDAILSATAASDIFTQDVEDLESAMDADNSLGKPRDNGKARKPNRAPHTKQQRAANKKRPTAPAKAEKLKTRVEEIQSRDITSGPHRGLVRWWIRITQGIWLKTESETFAEVAEEGKNGAVVSYHYDDGEQYYILDEIFADPDIPTPASQGPGQGPSGPLFEDKHEPQT</sequence>
<accession>A0A0F9K3X4</accession>
<reference evidence="2" key="1">
    <citation type="journal article" date="2015" name="Nature">
        <title>Complex archaea that bridge the gap between prokaryotes and eukaryotes.</title>
        <authorList>
            <person name="Spang A."/>
            <person name="Saw J.H."/>
            <person name="Jorgensen S.L."/>
            <person name="Zaremba-Niedzwiedzka K."/>
            <person name="Martijn J."/>
            <person name="Lind A.E."/>
            <person name="van Eijk R."/>
            <person name="Schleper C."/>
            <person name="Guy L."/>
            <person name="Ettema T.J."/>
        </authorList>
    </citation>
    <scope>NUCLEOTIDE SEQUENCE</scope>
</reference>
<dbReference type="EMBL" id="LAZR01008752">
    <property type="protein sequence ID" value="KKM76764.1"/>
    <property type="molecule type" value="Genomic_DNA"/>
</dbReference>
<dbReference type="AlphaFoldDB" id="A0A0F9K3X4"/>
<evidence type="ECO:0000313" key="2">
    <source>
        <dbReference type="EMBL" id="KKM76764.1"/>
    </source>
</evidence>
<protein>
    <submittedName>
        <fullName evidence="2">Uncharacterized protein</fullName>
    </submittedName>
</protein>
<organism evidence="2">
    <name type="scientific">marine sediment metagenome</name>
    <dbReference type="NCBI Taxonomy" id="412755"/>
    <lineage>
        <taxon>unclassified sequences</taxon>
        <taxon>metagenomes</taxon>
        <taxon>ecological metagenomes</taxon>
    </lineage>
</organism>
<proteinExistence type="predicted"/>
<feature type="compositionally biased region" description="Basic residues" evidence="1">
    <location>
        <begin position="252"/>
        <end position="272"/>
    </location>
</feature>
<gene>
    <name evidence="2" type="ORF">LCGC14_1376790</name>
</gene>
<feature type="region of interest" description="Disordered" evidence="1">
    <location>
        <begin position="353"/>
        <end position="381"/>
    </location>
</feature>